<dbReference type="Gene3D" id="6.10.250.690">
    <property type="match status" value="1"/>
</dbReference>
<dbReference type="GO" id="GO:0006355">
    <property type="term" value="P:regulation of DNA-templated transcription"/>
    <property type="evidence" value="ECO:0007669"/>
    <property type="project" value="InterPro"/>
</dbReference>
<gene>
    <name evidence="12" type="ORF">IAB28_00745</name>
</gene>
<evidence type="ECO:0000256" key="2">
    <source>
        <dbReference type="ARBA" id="ARBA00022553"/>
    </source>
</evidence>
<dbReference type="Proteomes" id="UP000824250">
    <property type="component" value="Unassembled WGS sequence"/>
</dbReference>
<dbReference type="AlphaFoldDB" id="A0A9D1A1X8"/>
<protein>
    <recommendedName>
        <fullName evidence="1">Stage 0 sporulation protein A homolog</fullName>
    </recommendedName>
</protein>
<feature type="domain" description="Response regulatory" evidence="10">
    <location>
        <begin position="2"/>
        <end position="116"/>
    </location>
</feature>
<evidence type="ECO:0000256" key="9">
    <source>
        <dbReference type="PROSITE-ProRule" id="PRU01091"/>
    </source>
</evidence>
<dbReference type="SMART" id="SM00448">
    <property type="entry name" value="REC"/>
    <property type="match status" value="1"/>
</dbReference>
<dbReference type="Gene3D" id="1.10.10.10">
    <property type="entry name" value="Winged helix-like DNA-binding domain superfamily/Winged helix DNA-binding domain"/>
    <property type="match status" value="1"/>
</dbReference>
<dbReference type="Pfam" id="PF00072">
    <property type="entry name" value="Response_reg"/>
    <property type="match status" value="1"/>
</dbReference>
<proteinExistence type="predicted"/>
<accession>A0A9D1A1X8</accession>
<evidence type="ECO:0000256" key="1">
    <source>
        <dbReference type="ARBA" id="ARBA00018672"/>
    </source>
</evidence>
<sequence length="227" mass="25451">MRVLIIEDNERLAQSLQDILKQIWYDADICTDGISGACQMETGAYDAVILDLMLPGKDGFSVLAEARSKGIQTPVLLLTARSEVEDKVRGLDAGADYYLTKPFEAEELLAVMKTLVRRQGELIPDAVTVGDLTLDRKNYTLSGPEKQIQLGRKEYDIMRILMANRGLVISKETLLLKVWGEGSDAVENNVETYISFLRKKLLFLKVHVWIVTIRGLGYRLTEKEDGA</sequence>
<feature type="modified residue" description="4-aspartylphosphate" evidence="8">
    <location>
        <position position="51"/>
    </location>
</feature>
<organism evidence="12 13">
    <name type="scientific">Candidatus Copromonas faecavium</name>
    <name type="common">nom. illeg.</name>
    <dbReference type="NCBI Taxonomy" id="2840740"/>
    <lineage>
        <taxon>Bacteria</taxon>
        <taxon>Bacillati</taxon>
        <taxon>Bacillota</taxon>
        <taxon>Clostridia</taxon>
        <taxon>Lachnospirales</taxon>
        <taxon>Lachnospiraceae</taxon>
        <taxon>Candidatus Copromonas (nom. illeg.)</taxon>
    </lineage>
</organism>
<keyword evidence="3" id="KW-0902">Two-component regulatory system</keyword>
<name>A0A9D1A1X8_9FIRM</name>
<evidence type="ECO:0000259" key="10">
    <source>
        <dbReference type="PROSITE" id="PS50110"/>
    </source>
</evidence>
<dbReference type="GO" id="GO:0032993">
    <property type="term" value="C:protein-DNA complex"/>
    <property type="evidence" value="ECO:0007669"/>
    <property type="project" value="TreeGrafter"/>
</dbReference>
<evidence type="ECO:0000256" key="7">
    <source>
        <dbReference type="ARBA" id="ARBA00024867"/>
    </source>
</evidence>
<dbReference type="InterPro" id="IPR001789">
    <property type="entry name" value="Sig_transdc_resp-reg_receiver"/>
</dbReference>
<dbReference type="InterPro" id="IPR036388">
    <property type="entry name" value="WH-like_DNA-bd_sf"/>
</dbReference>
<dbReference type="PANTHER" id="PTHR48111:SF22">
    <property type="entry name" value="REGULATOR OF RPOS"/>
    <property type="match status" value="1"/>
</dbReference>
<comment type="caution">
    <text evidence="12">The sequence shown here is derived from an EMBL/GenBank/DDBJ whole genome shotgun (WGS) entry which is preliminary data.</text>
</comment>
<reference evidence="12" key="2">
    <citation type="journal article" date="2021" name="PeerJ">
        <title>Extensive microbial diversity within the chicken gut microbiome revealed by metagenomics and culture.</title>
        <authorList>
            <person name="Gilroy R."/>
            <person name="Ravi A."/>
            <person name="Getino M."/>
            <person name="Pursley I."/>
            <person name="Horton D.L."/>
            <person name="Alikhan N.F."/>
            <person name="Baker D."/>
            <person name="Gharbi K."/>
            <person name="Hall N."/>
            <person name="Watson M."/>
            <person name="Adriaenssens E.M."/>
            <person name="Foster-Nyarko E."/>
            <person name="Jarju S."/>
            <person name="Secka A."/>
            <person name="Antonio M."/>
            <person name="Oren A."/>
            <person name="Chaudhuri R.R."/>
            <person name="La Ragione R."/>
            <person name="Hildebrand F."/>
            <person name="Pallen M.J."/>
        </authorList>
    </citation>
    <scope>NUCLEOTIDE SEQUENCE</scope>
    <source>
        <strain evidence="12">CHK180-2868</strain>
    </source>
</reference>
<evidence type="ECO:0000259" key="11">
    <source>
        <dbReference type="PROSITE" id="PS51755"/>
    </source>
</evidence>
<dbReference type="SUPFAM" id="SSF52172">
    <property type="entry name" value="CheY-like"/>
    <property type="match status" value="1"/>
</dbReference>
<dbReference type="GO" id="GO:0005829">
    <property type="term" value="C:cytosol"/>
    <property type="evidence" value="ECO:0007669"/>
    <property type="project" value="TreeGrafter"/>
</dbReference>
<keyword evidence="2 8" id="KW-0597">Phosphoprotein</keyword>
<comment type="function">
    <text evidence="7">May play the central regulatory role in sporulation. It may be an element of the effector pathway responsible for the activation of sporulation genes in response to nutritional stress. Spo0A may act in concert with spo0H (a sigma factor) to control the expression of some genes that are critical to the sporulation process.</text>
</comment>
<dbReference type="InterPro" id="IPR039420">
    <property type="entry name" value="WalR-like"/>
</dbReference>
<dbReference type="SMART" id="SM00862">
    <property type="entry name" value="Trans_reg_C"/>
    <property type="match status" value="1"/>
</dbReference>
<evidence type="ECO:0000313" key="13">
    <source>
        <dbReference type="Proteomes" id="UP000824250"/>
    </source>
</evidence>
<evidence type="ECO:0000256" key="4">
    <source>
        <dbReference type="ARBA" id="ARBA00023015"/>
    </source>
</evidence>
<keyword evidence="6" id="KW-0804">Transcription</keyword>
<evidence type="ECO:0000256" key="8">
    <source>
        <dbReference type="PROSITE-ProRule" id="PRU00169"/>
    </source>
</evidence>
<dbReference type="PROSITE" id="PS50110">
    <property type="entry name" value="RESPONSE_REGULATORY"/>
    <property type="match status" value="1"/>
</dbReference>
<dbReference type="GO" id="GO:0000976">
    <property type="term" value="F:transcription cis-regulatory region binding"/>
    <property type="evidence" value="ECO:0007669"/>
    <property type="project" value="TreeGrafter"/>
</dbReference>
<dbReference type="GO" id="GO:0000156">
    <property type="term" value="F:phosphorelay response regulator activity"/>
    <property type="evidence" value="ECO:0007669"/>
    <property type="project" value="TreeGrafter"/>
</dbReference>
<dbReference type="PROSITE" id="PS51755">
    <property type="entry name" value="OMPR_PHOB"/>
    <property type="match status" value="1"/>
</dbReference>
<dbReference type="PANTHER" id="PTHR48111">
    <property type="entry name" value="REGULATOR OF RPOS"/>
    <property type="match status" value="1"/>
</dbReference>
<dbReference type="InterPro" id="IPR011006">
    <property type="entry name" value="CheY-like_superfamily"/>
</dbReference>
<evidence type="ECO:0000256" key="3">
    <source>
        <dbReference type="ARBA" id="ARBA00023012"/>
    </source>
</evidence>
<evidence type="ECO:0000256" key="5">
    <source>
        <dbReference type="ARBA" id="ARBA00023125"/>
    </source>
</evidence>
<dbReference type="EMBL" id="DVGC01000001">
    <property type="protein sequence ID" value="HIR04489.1"/>
    <property type="molecule type" value="Genomic_DNA"/>
</dbReference>
<dbReference type="InterPro" id="IPR001867">
    <property type="entry name" value="OmpR/PhoB-type_DNA-bd"/>
</dbReference>
<evidence type="ECO:0000256" key="6">
    <source>
        <dbReference type="ARBA" id="ARBA00023163"/>
    </source>
</evidence>
<dbReference type="CDD" id="cd00383">
    <property type="entry name" value="trans_reg_C"/>
    <property type="match status" value="1"/>
</dbReference>
<evidence type="ECO:0000313" key="12">
    <source>
        <dbReference type="EMBL" id="HIR04489.1"/>
    </source>
</evidence>
<reference evidence="12" key="1">
    <citation type="submission" date="2020-10" db="EMBL/GenBank/DDBJ databases">
        <authorList>
            <person name="Gilroy R."/>
        </authorList>
    </citation>
    <scope>NUCLEOTIDE SEQUENCE</scope>
    <source>
        <strain evidence="12">CHK180-2868</strain>
    </source>
</reference>
<feature type="domain" description="OmpR/PhoB-type" evidence="11">
    <location>
        <begin position="124"/>
        <end position="222"/>
    </location>
</feature>
<dbReference type="Gene3D" id="3.40.50.2300">
    <property type="match status" value="1"/>
</dbReference>
<dbReference type="Pfam" id="PF00486">
    <property type="entry name" value="Trans_reg_C"/>
    <property type="match status" value="1"/>
</dbReference>
<keyword evidence="5 9" id="KW-0238">DNA-binding</keyword>
<feature type="DNA-binding region" description="OmpR/PhoB-type" evidence="9">
    <location>
        <begin position="124"/>
        <end position="222"/>
    </location>
</feature>
<keyword evidence="4" id="KW-0805">Transcription regulation</keyword>